<keyword evidence="1" id="KW-1133">Transmembrane helix</keyword>
<dbReference type="Proteomes" id="UP000235672">
    <property type="component" value="Unassembled WGS sequence"/>
</dbReference>
<dbReference type="EMBL" id="KZ613509">
    <property type="protein sequence ID" value="PMD15926.1"/>
    <property type="molecule type" value="Genomic_DNA"/>
</dbReference>
<reference evidence="2 3" key="1">
    <citation type="submission" date="2016-05" db="EMBL/GenBank/DDBJ databases">
        <title>A degradative enzymes factory behind the ericoid mycorrhizal symbiosis.</title>
        <authorList>
            <consortium name="DOE Joint Genome Institute"/>
            <person name="Martino E."/>
            <person name="Morin E."/>
            <person name="Grelet G."/>
            <person name="Kuo A."/>
            <person name="Kohler A."/>
            <person name="Daghino S."/>
            <person name="Barry K."/>
            <person name="Choi C."/>
            <person name="Cichocki N."/>
            <person name="Clum A."/>
            <person name="Copeland A."/>
            <person name="Hainaut M."/>
            <person name="Haridas S."/>
            <person name="Labutti K."/>
            <person name="Lindquist E."/>
            <person name="Lipzen A."/>
            <person name="Khouja H.-R."/>
            <person name="Murat C."/>
            <person name="Ohm R."/>
            <person name="Olson A."/>
            <person name="Spatafora J."/>
            <person name="Veneault-Fourrey C."/>
            <person name="Henrissat B."/>
            <person name="Grigoriev I."/>
            <person name="Martin F."/>
            <person name="Perotto S."/>
        </authorList>
    </citation>
    <scope>NUCLEOTIDE SEQUENCE [LARGE SCALE GENOMIC DNA]</scope>
    <source>
        <strain evidence="2 3">UAMH 7357</strain>
    </source>
</reference>
<keyword evidence="3" id="KW-1185">Reference proteome</keyword>
<sequence>MQGSSSRRRTEKFTLLLIRVSTLFRIFTSPLEFHYTGSTEHFNETPTAPIITLFIITAIHICPFFLFAQLQNSTVRLTTTTPVSLSGLPQSVTGSPLITTLQASSKSDIFSTLPVSDPSVSWPCLCFPTAQDFTNLNFSNDSSQPENNSTFKLPHLTSNEFTSRICQIQSAQPFTNSEFDNLTRKSESFETFSSLCSLSRHSRTCQRSLPLWESFCQLLSTSFKHVSSYQIFLLLGRFTIGSGPLTNTFASPSDPPLQHIILLCITTSPLQQHLPRTQSRVAG</sequence>
<evidence type="ECO:0000313" key="3">
    <source>
        <dbReference type="Proteomes" id="UP000235672"/>
    </source>
</evidence>
<keyword evidence="1" id="KW-0812">Transmembrane</keyword>
<keyword evidence="1" id="KW-0472">Membrane</keyword>
<feature type="transmembrane region" description="Helical" evidence="1">
    <location>
        <begin position="48"/>
        <end position="68"/>
    </location>
</feature>
<evidence type="ECO:0000256" key="1">
    <source>
        <dbReference type="SAM" id="Phobius"/>
    </source>
</evidence>
<name>A0A2J6PPU6_9HELO</name>
<accession>A0A2J6PPU6</accession>
<dbReference type="AlphaFoldDB" id="A0A2J6PPU6"/>
<organism evidence="2 3">
    <name type="scientific">Hyaloscypha hepaticicola</name>
    <dbReference type="NCBI Taxonomy" id="2082293"/>
    <lineage>
        <taxon>Eukaryota</taxon>
        <taxon>Fungi</taxon>
        <taxon>Dikarya</taxon>
        <taxon>Ascomycota</taxon>
        <taxon>Pezizomycotina</taxon>
        <taxon>Leotiomycetes</taxon>
        <taxon>Helotiales</taxon>
        <taxon>Hyaloscyphaceae</taxon>
        <taxon>Hyaloscypha</taxon>
    </lineage>
</organism>
<gene>
    <name evidence="2" type="ORF">NA56DRAFT_709306</name>
</gene>
<feature type="transmembrane region" description="Helical" evidence="1">
    <location>
        <begin position="12"/>
        <end position="28"/>
    </location>
</feature>
<evidence type="ECO:0000313" key="2">
    <source>
        <dbReference type="EMBL" id="PMD15926.1"/>
    </source>
</evidence>
<protein>
    <submittedName>
        <fullName evidence="2">Uncharacterized protein</fullName>
    </submittedName>
</protein>
<proteinExistence type="predicted"/>